<evidence type="ECO:0000313" key="2">
    <source>
        <dbReference type="EMBL" id="MED6223457.1"/>
    </source>
</evidence>
<evidence type="ECO:0000313" key="3">
    <source>
        <dbReference type="Proteomes" id="UP001341840"/>
    </source>
</evidence>
<dbReference type="EMBL" id="JASCZI010272774">
    <property type="protein sequence ID" value="MED6223457.1"/>
    <property type="molecule type" value="Genomic_DNA"/>
</dbReference>
<accession>A0ABU6ZND7</accession>
<organism evidence="2 3">
    <name type="scientific">Stylosanthes scabra</name>
    <dbReference type="NCBI Taxonomy" id="79078"/>
    <lineage>
        <taxon>Eukaryota</taxon>
        <taxon>Viridiplantae</taxon>
        <taxon>Streptophyta</taxon>
        <taxon>Embryophyta</taxon>
        <taxon>Tracheophyta</taxon>
        <taxon>Spermatophyta</taxon>
        <taxon>Magnoliopsida</taxon>
        <taxon>eudicotyledons</taxon>
        <taxon>Gunneridae</taxon>
        <taxon>Pentapetalae</taxon>
        <taxon>rosids</taxon>
        <taxon>fabids</taxon>
        <taxon>Fabales</taxon>
        <taxon>Fabaceae</taxon>
        <taxon>Papilionoideae</taxon>
        <taxon>50 kb inversion clade</taxon>
        <taxon>dalbergioids sensu lato</taxon>
        <taxon>Dalbergieae</taxon>
        <taxon>Pterocarpus clade</taxon>
        <taxon>Stylosanthes</taxon>
    </lineage>
</organism>
<gene>
    <name evidence="2" type="ORF">PIB30_074114</name>
</gene>
<dbReference type="Proteomes" id="UP001341840">
    <property type="component" value="Unassembled WGS sequence"/>
</dbReference>
<dbReference type="InterPro" id="IPR044984">
    <property type="entry name" value="SMP1"/>
</dbReference>
<comment type="caution">
    <text evidence="2">The sequence shown here is derived from an EMBL/GenBank/DDBJ whole genome shotgun (WGS) entry which is preliminary data.</text>
</comment>
<reference evidence="2 3" key="1">
    <citation type="journal article" date="2023" name="Plants (Basel)">
        <title>Bridging the Gap: Combining Genomics and Transcriptomics Approaches to Understand Stylosanthes scabra, an Orphan Legume from the Brazilian Caatinga.</title>
        <authorList>
            <person name="Ferreira-Neto J.R.C."/>
            <person name="da Silva M.D."/>
            <person name="Binneck E."/>
            <person name="de Melo N.F."/>
            <person name="da Silva R.H."/>
            <person name="de Melo A.L.T.M."/>
            <person name="Pandolfi V."/>
            <person name="Bustamante F.O."/>
            <person name="Brasileiro-Vidal A.C."/>
            <person name="Benko-Iseppon A.M."/>
        </authorList>
    </citation>
    <scope>NUCLEOTIDE SEQUENCE [LARGE SCALE GENOMIC DNA]</scope>
    <source>
        <tissue evidence="2">Leaves</tissue>
    </source>
</reference>
<protein>
    <recommendedName>
        <fullName evidence="4">Seed maturation protein</fullName>
    </recommendedName>
</protein>
<evidence type="ECO:0000256" key="1">
    <source>
        <dbReference type="SAM" id="MobiDB-lite"/>
    </source>
</evidence>
<keyword evidence="3" id="KW-1185">Reference proteome</keyword>
<feature type="region of interest" description="Disordered" evidence="1">
    <location>
        <begin position="49"/>
        <end position="114"/>
    </location>
</feature>
<feature type="compositionally biased region" description="Basic and acidic residues" evidence="1">
    <location>
        <begin position="70"/>
        <end position="86"/>
    </location>
</feature>
<proteinExistence type="predicted"/>
<dbReference type="PANTHER" id="PTHR37732">
    <property type="entry name" value="OS08G0104400 PROTEIN"/>
    <property type="match status" value="1"/>
</dbReference>
<evidence type="ECO:0008006" key="4">
    <source>
        <dbReference type="Google" id="ProtNLM"/>
    </source>
</evidence>
<dbReference type="PANTHER" id="PTHR37732:SF2">
    <property type="entry name" value="SEED MATURATION PROTEIN 1"/>
    <property type="match status" value="1"/>
</dbReference>
<feature type="compositionally biased region" description="Low complexity" evidence="1">
    <location>
        <begin position="49"/>
        <end position="66"/>
    </location>
</feature>
<name>A0ABU6ZND7_9FABA</name>
<sequence>MAQSKDDITYGTAQARVSEDDALRVAYKHGTPLEAGKIAESEQVDLFSSARNISKSSSATKDSSSSQGHGNKDHNYHEQQKRDPNNNKEGGSTDFVTGAPTLPKKMPPTMAHKS</sequence>